<feature type="transmembrane region" description="Helical" evidence="10">
    <location>
        <begin position="94"/>
        <end position="113"/>
    </location>
</feature>
<evidence type="ECO:0000256" key="5">
    <source>
        <dbReference type="ARBA" id="ARBA00022989"/>
    </source>
</evidence>
<evidence type="ECO:0000256" key="6">
    <source>
        <dbReference type="ARBA" id="ARBA00023098"/>
    </source>
</evidence>
<dbReference type="RefSeq" id="WP_202748052.1">
    <property type="nucleotide sequence ID" value="NZ_JAESWC010000002.1"/>
</dbReference>
<keyword evidence="11" id="KW-0012">Acyltransferase</keyword>
<name>A0ABS1T7W8_9CLOT</name>
<keyword evidence="1 10" id="KW-1003">Cell membrane</keyword>
<keyword evidence="7 10" id="KW-0472">Membrane</keyword>
<protein>
    <recommendedName>
        <fullName evidence="10">Glycerol-3-phosphate acyltransferase</fullName>
    </recommendedName>
    <alternativeName>
        <fullName evidence="10">Acyl-PO4 G3P acyltransferase</fullName>
    </alternativeName>
    <alternativeName>
        <fullName evidence="10">Acyl-phosphate--glycerol-3-phosphate acyltransferase</fullName>
    </alternativeName>
    <alternativeName>
        <fullName evidence="10">G3P acyltransferase</fullName>
        <shortName evidence="10">GPAT</shortName>
        <ecNumber evidence="10">2.3.1.275</ecNumber>
    </alternativeName>
    <alternativeName>
        <fullName evidence="10">Lysophosphatidic acid synthase</fullName>
        <shortName evidence="10">LPA synthase</shortName>
    </alternativeName>
</protein>
<dbReference type="InterPro" id="IPR003811">
    <property type="entry name" value="G3P_acylTferase_PlsY"/>
</dbReference>
<dbReference type="EC" id="2.3.1.275" evidence="10"/>
<feature type="transmembrane region" description="Helical" evidence="10">
    <location>
        <begin position="125"/>
        <end position="146"/>
    </location>
</feature>
<gene>
    <name evidence="10" type="primary">plsY</name>
    <name evidence="11" type="ORF">JK636_06685</name>
</gene>
<keyword evidence="4 10" id="KW-0812">Transmembrane</keyword>
<keyword evidence="9 10" id="KW-1208">Phospholipid metabolism</keyword>
<keyword evidence="6 10" id="KW-0443">Lipid metabolism</keyword>
<dbReference type="EMBL" id="JAESWC010000002">
    <property type="protein sequence ID" value="MBL4935443.1"/>
    <property type="molecule type" value="Genomic_DNA"/>
</dbReference>
<comment type="similarity">
    <text evidence="10">Belongs to the PlsY family.</text>
</comment>
<dbReference type="Proteomes" id="UP000632377">
    <property type="component" value="Unassembled WGS sequence"/>
</dbReference>
<evidence type="ECO:0000256" key="3">
    <source>
        <dbReference type="ARBA" id="ARBA00022679"/>
    </source>
</evidence>
<dbReference type="HAMAP" id="MF_01043">
    <property type="entry name" value="PlsY"/>
    <property type="match status" value="1"/>
</dbReference>
<keyword evidence="12" id="KW-1185">Reference proteome</keyword>
<evidence type="ECO:0000256" key="10">
    <source>
        <dbReference type="HAMAP-Rule" id="MF_01043"/>
    </source>
</evidence>
<comment type="catalytic activity">
    <reaction evidence="10">
        <text>an acyl phosphate + sn-glycerol 3-phosphate = a 1-acyl-sn-glycero-3-phosphate + phosphate</text>
        <dbReference type="Rhea" id="RHEA:34075"/>
        <dbReference type="ChEBI" id="CHEBI:43474"/>
        <dbReference type="ChEBI" id="CHEBI:57597"/>
        <dbReference type="ChEBI" id="CHEBI:57970"/>
        <dbReference type="ChEBI" id="CHEBI:59918"/>
        <dbReference type="EC" id="2.3.1.275"/>
    </reaction>
</comment>
<comment type="pathway">
    <text evidence="10">Lipid metabolism; phospholipid metabolism.</text>
</comment>
<keyword evidence="3 10" id="KW-0808">Transferase</keyword>
<comment type="function">
    <text evidence="10">Catalyzes the transfer of an acyl group from acyl-phosphate (acyl-PO(4)) to glycerol-3-phosphate (G3P) to form lysophosphatidic acid (LPA). This enzyme utilizes acyl-phosphate as fatty acyl donor, but not acyl-CoA or acyl-ACP.</text>
</comment>
<dbReference type="Pfam" id="PF02660">
    <property type="entry name" value="G3P_acyltransf"/>
    <property type="match status" value="1"/>
</dbReference>
<reference evidence="11 12" key="1">
    <citation type="submission" date="2021-01" db="EMBL/GenBank/DDBJ databases">
        <title>Genome public.</title>
        <authorList>
            <person name="Liu C."/>
            <person name="Sun Q."/>
        </authorList>
    </citation>
    <scope>NUCLEOTIDE SEQUENCE [LARGE SCALE GENOMIC DNA]</scope>
    <source>
        <strain evidence="11 12">YIM B02515</strain>
    </source>
</reference>
<sequence length="204" mass="22164">MDYFLILFLFVFSFLLGSIPTAYIVVKLFTGKDLRMIGSGNIGGTNGKRAGNSKIQSYLIYFCTGLGDILKGLLPVLVAMKLTKFINLPVNKDLIYVLSALLAITGHDTMPFMKNAKGKGVATTAGSLLLIEPVPVLVGAAVFALLNIFFKAASRRSIIASIAIVITCFCLNYSIIIKIGSVIACIFIVVRHKENIERILRGEE</sequence>
<feature type="transmembrane region" description="Helical" evidence="10">
    <location>
        <begin position="58"/>
        <end position="82"/>
    </location>
</feature>
<keyword evidence="5 10" id="KW-1133">Transmembrane helix</keyword>
<evidence type="ECO:0000256" key="7">
    <source>
        <dbReference type="ARBA" id="ARBA00023136"/>
    </source>
</evidence>
<proteinExistence type="inferred from homology"/>
<organism evidence="11 12">
    <name type="scientific">Clostridium rhizosphaerae</name>
    <dbReference type="NCBI Taxonomy" id="2803861"/>
    <lineage>
        <taxon>Bacteria</taxon>
        <taxon>Bacillati</taxon>
        <taxon>Bacillota</taxon>
        <taxon>Clostridia</taxon>
        <taxon>Eubacteriales</taxon>
        <taxon>Clostridiaceae</taxon>
        <taxon>Clostridium</taxon>
    </lineage>
</organism>
<feature type="transmembrane region" description="Helical" evidence="10">
    <location>
        <begin position="158"/>
        <end position="190"/>
    </location>
</feature>
<evidence type="ECO:0000256" key="8">
    <source>
        <dbReference type="ARBA" id="ARBA00023209"/>
    </source>
</evidence>
<evidence type="ECO:0000313" key="12">
    <source>
        <dbReference type="Proteomes" id="UP000632377"/>
    </source>
</evidence>
<evidence type="ECO:0000256" key="4">
    <source>
        <dbReference type="ARBA" id="ARBA00022692"/>
    </source>
</evidence>
<accession>A0ABS1T7W8</accession>
<evidence type="ECO:0000313" key="11">
    <source>
        <dbReference type="EMBL" id="MBL4935443.1"/>
    </source>
</evidence>
<keyword evidence="2 10" id="KW-0444">Lipid biosynthesis</keyword>
<feature type="transmembrane region" description="Helical" evidence="10">
    <location>
        <begin position="6"/>
        <end position="26"/>
    </location>
</feature>
<comment type="caution">
    <text evidence="11">The sequence shown here is derived from an EMBL/GenBank/DDBJ whole genome shotgun (WGS) entry which is preliminary data.</text>
</comment>
<comment type="subunit">
    <text evidence="10">Probably interacts with PlsX.</text>
</comment>
<evidence type="ECO:0000256" key="1">
    <source>
        <dbReference type="ARBA" id="ARBA00022475"/>
    </source>
</evidence>
<evidence type="ECO:0000256" key="9">
    <source>
        <dbReference type="ARBA" id="ARBA00023264"/>
    </source>
</evidence>
<dbReference type="PANTHER" id="PTHR30309">
    <property type="entry name" value="INNER MEMBRANE PROTEIN YGIH"/>
    <property type="match status" value="1"/>
</dbReference>
<dbReference type="SMART" id="SM01207">
    <property type="entry name" value="G3P_acyltransf"/>
    <property type="match status" value="1"/>
</dbReference>
<dbReference type="PANTHER" id="PTHR30309:SF0">
    <property type="entry name" value="GLYCEROL-3-PHOSPHATE ACYLTRANSFERASE-RELATED"/>
    <property type="match status" value="1"/>
</dbReference>
<evidence type="ECO:0000256" key="2">
    <source>
        <dbReference type="ARBA" id="ARBA00022516"/>
    </source>
</evidence>
<keyword evidence="8 10" id="KW-0594">Phospholipid biosynthesis</keyword>
<comment type="subcellular location">
    <subcellularLocation>
        <location evidence="10">Cell membrane</location>
        <topology evidence="10">Multi-pass membrane protein</topology>
    </subcellularLocation>
</comment>
<dbReference type="GO" id="GO:0016746">
    <property type="term" value="F:acyltransferase activity"/>
    <property type="evidence" value="ECO:0007669"/>
    <property type="project" value="UniProtKB-KW"/>
</dbReference>